<accession>A0A8H7AJB5</accession>
<feature type="region of interest" description="Disordered" evidence="1">
    <location>
        <begin position="23"/>
        <end position="97"/>
    </location>
</feature>
<dbReference type="OrthoDB" id="4504027at2759"/>
<evidence type="ECO:0000256" key="1">
    <source>
        <dbReference type="SAM" id="MobiDB-lite"/>
    </source>
</evidence>
<sequence>MCRVTRIRNSCGHINDHVEMACRDAKPESPTKPGAVLVDTTNRAAQTSSPRYRDPSKLARPISPSQAASDSSVSLISTPDGEDRQHGSFHASTQPHCKKTQLRVLTLQNLVKDYECMVEGCGQIG</sequence>
<comment type="caution">
    <text evidence="2">The sequence shown here is derived from an EMBL/GenBank/DDBJ whole genome shotgun (WGS) entry which is preliminary data.</text>
</comment>
<dbReference type="Proteomes" id="UP000606974">
    <property type="component" value="Unassembled WGS sequence"/>
</dbReference>
<organism evidence="2 3">
    <name type="scientific">Endocarpon pusillum</name>
    <dbReference type="NCBI Taxonomy" id="364733"/>
    <lineage>
        <taxon>Eukaryota</taxon>
        <taxon>Fungi</taxon>
        <taxon>Dikarya</taxon>
        <taxon>Ascomycota</taxon>
        <taxon>Pezizomycotina</taxon>
        <taxon>Eurotiomycetes</taxon>
        <taxon>Chaetothyriomycetidae</taxon>
        <taxon>Verrucariales</taxon>
        <taxon>Verrucariaceae</taxon>
        <taxon>Endocarpon</taxon>
    </lineage>
</organism>
<proteinExistence type="predicted"/>
<dbReference type="AlphaFoldDB" id="A0A8H7AJB5"/>
<reference evidence="2" key="1">
    <citation type="submission" date="2020-02" db="EMBL/GenBank/DDBJ databases">
        <authorList>
            <person name="Palmer J.M."/>
        </authorList>
    </citation>
    <scope>NUCLEOTIDE SEQUENCE</scope>
    <source>
        <strain evidence="2">EPUS1.4</strain>
        <tissue evidence="2">Thallus</tissue>
    </source>
</reference>
<dbReference type="EMBL" id="JAACFV010000033">
    <property type="protein sequence ID" value="KAF7510153.1"/>
    <property type="molecule type" value="Genomic_DNA"/>
</dbReference>
<feature type="compositionally biased region" description="Low complexity" evidence="1">
    <location>
        <begin position="61"/>
        <end position="77"/>
    </location>
</feature>
<evidence type="ECO:0000313" key="3">
    <source>
        <dbReference type="Proteomes" id="UP000606974"/>
    </source>
</evidence>
<feature type="compositionally biased region" description="Polar residues" evidence="1">
    <location>
        <begin position="39"/>
        <end position="50"/>
    </location>
</feature>
<gene>
    <name evidence="2" type="ORF">GJ744_007052</name>
</gene>
<name>A0A8H7AJB5_9EURO</name>
<evidence type="ECO:0000313" key="2">
    <source>
        <dbReference type="EMBL" id="KAF7510153.1"/>
    </source>
</evidence>
<keyword evidence="3" id="KW-1185">Reference proteome</keyword>
<protein>
    <submittedName>
        <fullName evidence="2">Uncharacterized protein</fullName>
    </submittedName>
</protein>